<gene>
    <name evidence="1" type="ORF">RPERSI_LOCUS32805</name>
</gene>
<accession>A0ACA9SNR8</accession>
<dbReference type="EMBL" id="CAJVQC010138762">
    <property type="protein sequence ID" value="CAG8843530.1"/>
    <property type="molecule type" value="Genomic_DNA"/>
</dbReference>
<sequence length="72" mass="8802">IREHENHKQSNEIFKDEEIDDEIILKYEPGKWDVWEINSTSHFSLVPVLYETKNHELFFRGYKDYLDCLDKL</sequence>
<protein>
    <submittedName>
        <fullName evidence="1">9374_t:CDS:1</fullName>
    </submittedName>
</protein>
<evidence type="ECO:0000313" key="1">
    <source>
        <dbReference type="EMBL" id="CAG8843530.1"/>
    </source>
</evidence>
<name>A0ACA9SNR8_9GLOM</name>
<feature type="non-terminal residue" evidence="1">
    <location>
        <position position="72"/>
    </location>
</feature>
<evidence type="ECO:0000313" key="2">
    <source>
        <dbReference type="Proteomes" id="UP000789920"/>
    </source>
</evidence>
<reference evidence="1" key="1">
    <citation type="submission" date="2021-06" db="EMBL/GenBank/DDBJ databases">
        <authorList>
            <person name="Kallberg Y."/>
            <person name="Tangrot J."/>
            <person name="Rosling A."/>
        </authorList>
    </citation>
    <scope>NUCLEOTIDE SEQUENCE</scope>
    <source>
        <strain evidence="1">MA461A</strain>
    </source>
</reference>
<comment type="caution">
    <text evidence="1">The sequence shown here is derived from an EMBL/GenBank/DDBJ whole genome shotgun (WGS) entry which is preliminary data.</text>
</comment>
<feature type="non-terminal residue" evidence="1">
    <location>
        <position position="1"/>
    </location>
</feature>
<dbReference type="Proteomes" id="UP000789920">
    <property type="component" value="Unassembled WGS sequence"/>
</dbReference>
<proteinExistence type="predicted"/>
<keyword evidence="2" id="KW-1185">Reference proteome</keyword>
<organism evidence="1 2">
    <name type="scientific">Racocetra persica</name>
    <dbReference type="NCBI Taxonomy" id="160502"/>
    <lineage>
        <taxon>Eukaryota</taxon>
        <taxon>Fungi</taxon>
        <taxon>Fungi incertae sedis</taxon>
        <taxon>Mucoromycota</taxon>
        <taxon>Glomeromycotina</taxon>
        <taxon>Glomeromycetes</taxon>
        <taxon>Diversisporales</taxon>
        <taxon>Gigasporaceae</taxon>
        <taxon>Racocetra</taxon>
    </lineage>
</organism>